<keyword evidence="1" id="KW-1133">Transmembrane helix</keyword>
<dbReference type="InterPro" id="IPR025565">
    <property type="entry name" value="DUF4328"/>
</dbReference>
<keyword evidence="1" id="KW-0472">Membrane</keyword>
<name>A0A2T4Z9B2_9BACL</name>
<organism evidence="3 4">
    <name type="scientific">Desmospora activa DSM 45169</name>
    <dbReference type="NCBI Taxonomy" id="1121389"/>
    <lineage>
        <taxon>Bacteria</taxon>
        <taxon>Bacillati</taxon>
        <taxon>Bacillota</taxon>
        <taxon>Bacilli</taxon>
        <taxon>Bacillales</taxon>
        <taxon>Thermoactinomycetaceae</taxon>
        <taxon>Desmospora</taxon>
    </lineage>
</organism>
<accession>A0A2T4Z9B2</accession>
<feature type="transmembrane region" description="Helical" evidence="1">
    <location>
        <begin position="149"/>
        <end position="169"/>
    </location>
</feature>
<evidence type="ECO:0000313" key="4">
    <source>
        <dbReference type="Proteomes" id="UP000241639"/>
    </source>
</evidence>
<evidence type="ECO:0000259" key="2">
    <source>
        <dbReference type="Pfam" id="PF14219"/>
    </source>
</evidence>
<sequence length="234" mass="26581">MNEYHSYKSAQGRAKWVQGLFVVFIVLSLFSSLSMLMDNVYLSNVISEEELMNDMGYMGVVVVSLLIGLFLMIVEIAIVVLFCMWVHRIHRNLPSLGAQNLEFTPGWAVGWYFIPFANLVQPFRAAKEAWKASDPEVEKEPNTTWKSRSVPGLITAWWVFYIIRNVLAGSAGSSSFQAETIDSIITSNYLYIVSDLANIVAAIIAIFFVRKLTQRQEERNRQMPQASPESKVWV</sequence>
<reference evidence="3 4" key="1">
    <citation type="submission" date="2018-04" db="EMBL/GenBank/DDBJ databases">
        <title>Genomic Encyclopedia of Archaeal and Bacterial Type Strains, Phase II (KMG-II): from individual species to whole genera.</title>
        <authorList>
            <person name="Goeker M."/>
        </authorList>
    </citation>
    <scope>NUCLEOTIDE SEQUENCE [LARGE SCALE GENOMIC DNA]</scope>
    <source>
        <strain evidence="3 4">DSM 45169</strain>
    </source>
</reference>
<keyword evidence="4" id="KW-1185">Reference proteome</keyword>
<dbReference type="EMBL" id="PZZP01000001">
    <property type="protein sequence ID" value="PTM58473.1"/>
    <property type="molecule type" value="Genomic_DNA"/>
</dbReference>
<dbReference type="Pfam" id="PF14219">
    <property type="entry name" value="DUF4328"/>
    <property type="match status" value="1"/>
</dbReference>
<feature type="domain" description="DUF4328" evidence="2">
    <location>
        <begin position="63"/>
        <end position="214"/>
    </location>
</feature>
<feature type="transmembrane region" description="Helical" evidence="1">
    <location>
        <begin position="57"/>
        <end position="86"/>
    </location>
</feature>
<dbReference type="Proteomes" id="UP000241639">
    <property type="component" value="Unassembled WGS sequence"/>
</dbReference>
<dbReference type="RefSeq" id="WP_170105183.1">
    <property type="nucleotide sequence ID" value="NZ_PZZP01000001.1"/>
</dbReference>
<evidence type="ECO:0000313" key="3">
    <source>
        <dbReference type="EMBL" id="PTM58473.1"/>
    </source>
</evidence>
<comment type="caution">
    <text evidence="3">The sequence shown here is derived from an EMBL/GenBank/DDBJ whole genome shotgun (WGS) entry which is preliminary data.</text>
</comment>
<proteinExistence type="predicted"/>
<evidence type="ECO:0000256" key="1">
    <source>
        <dbReference type="SAM" id="Phobius"/>
    </source>
</evidence>
<gene>
    <name evidence="3" type="ORF">C8J48_1056</name>
</gene>
<keyword evidence="1" id="KW-0812">Transmembrane</keyword>
<dbReference type="AlphaFoldDB" id="A0A2T4Z9B2"/>
<feature type="transmembrane region" description="Helical" evidence="1">
    <location>
        <begin position="189"/>
        <end position="209"/>
    </location>
</feature>
<protein>
    <submittedName>
        <fullName evidence="3">Uncharacterized protein DUF4328</fullName>
    </submittedName>
</protein>
<feature type="transmembrane region" description="Helical" evidence="1">
    <location>
        <begin position="16"/>
        <end position="37"/>
    </location>
</feature>